<dbReference type="InterPro" id="IPR009057">
    <property type="entry name" value="Homeodomain-like_sf"/>
</dbReference>
<dbReference type="PROSITE" id="PS00041">
    <property type="entry name" value="HTH_ARAC_FAMILY_1"/>
    <property type="match status" value="1"/>
</dbReference>
<evidence type="ECO:0000313" key="6">
    <source>
        <dbReference type="Proteomes" id="UP000184600"/>
    </source>
</evidence>
<dbReference type="RefSeq" id="WP_073580006.1">
    <property type="nucleotide sequence ID" value="NZ_AP024897.1"/>
</dbReference>
<dbReference type="Gene3D" id="2.60.120.10">
    <property type="entry name" value="Jelly Rolls"/>
    <property type="match status" value="1"/>
</dbReference>
<dbReference type="InterPro" id="IPR014710">
    <property type="entry name" value="RmlC-like_jellyroll"/>
</dbReference>
<gene>
    <name evidence="5" type="primary">araC</name>
    <name evidence="5" type="ORF">VQ7734_00827</name>
</gene>
<sequence length="234" mass="26909">MTDSLSIRSYCRQKNGHRHDFYQLVLPLRGVINMEVGAFQGKVIPGECVVVMSGEMHYFSAQEEAKFVVADLSQLPEQITDAATKVFSLTPPLLHFLNFIEQQLKYQVNADIEQLMLNTFRRLLAEQRLIQKFDHRIRNVLEYMEMNLSQPLSIDRLSAVACLSPTQFKKIFKQQTGLSVTQYLIQLRMEKAQALLLHTDYPVQRVAEAVGYTDLSAFSRRFSLHFGLSPSKYT</sequence>
<dbReference type="SUPFAM" id="SSF46689">
    <property type="entry name" value="Homeodomain-like"/>
    <property type="match status" value="2"/>
</dbReference>
<dbReference type="OrthoDB" id="5740883at2"/>
<dbReference type="EMBL" id="FRFG01000011">
    <property type="protein sequence ID" value="SHO55108.1"/>
    <property type="molecule type" value="Genomic_DNA"/>
</dbReference>
<dbReference type="GO" id="GO:0043565">
    <property type="term" value="F:sequence-specific DNA binding"/>
    <property type="evidence" value="ECO:0007669"/>
    <property type="project" value="InterPro"/>
</dbReference>
<evidence type="ECO:0000256" key="1">
    <source>
        <dbReference type="ARBA" id="ARBA00023015"/>
    </source>
</evidence>
<dbReference type="PANTHER" id="PTHR46796:SF10">
    <property type="entry name" value="TRANSCRIPTIONAL ACTIVATOR FEAR"/>
    <property type="match status" value="1"/>
</dbReference>
<reference evidence="6" key="1">
    <citation type="submission" date="2016-12" db="EMBL/GenBank/DDBJ databases">
        <authorList>
            <person name="Rodrigo-Torres L."/>
            <person name="Arahal R.D."/>
            <person name="Lucena T."/>
        </authorList>
    </citation>
    <scope>NUCLEOTIDE SEQUENCE [LARGE SCALE GENOMIC DNA]</scope>
</reference>
<evidence type="ECO:0000256" key="2">
    <source>
        <dbReference type="ARBA" id="ARBA00023125"/>
    </source>
</evidence>
<evidence type="ECO:0000256" key="3">
    <source>
        <dbReference type="ARBA" id="ARBA00023163"/>
    </source>
</evidence>
<dbReference type="Proteomes" id="UP000184600">
    <property type="component" value="Unassembled WGS sequence"/>
</dbReference>
<dbReference type="SMART" id="SM00342">
    <property type="entry name" value="HTH_ARAC"/>
    <property type="match status" value="1"/>
</dbReference>
<keyword evidence="1" id="KW-0805">Transcription regulation</keyword>
<dbReference type="PANTHER" id="PTHR46796">
    <property type="entry name" value="HTH-TYPE TRANSCRIPTIONAL ACTIVATOR RHAS-RELATED"/>
    <property type="match status" value="1"/>
</dbReference>
<dbReference type="InterPro" id="IPR011051">
    <property type="entry name" value="RmlC_Cupin_sf"/>
</dbReference>
<dbReference type="GO" id="GO:0003700">
    <property type="term" value="F:DNA-binding transcription factor activity"/>
    <property type="evidence" value="ECO:0007669"/>
    <property type="project" value="InterPro"/>
</dbReference>
<accession>A0A1M7YR70</accession>
<name>A0A1M7YR70_9VIBR</name>
<dbReference type="InterPro" id="IPR050204">
    <property type="entry name" value="AraC_XylS_family_regulators"/>
</dbReference>
<keyword evidence="2" id="KW-0238">DNA-binding</keyword>
<proteinExistence type="predicted"/>
<dbReference type="SUPFAM" id="SSF51182">
    <property type="entry name" value="RmlC-like cupins"/>
    <property type="match status" value="1"/>
</dbReference>
<keyword evidence="6" id="KW-1185">Reference proteome</keyword>
<dbReference type="InterPro" id="IPR020449">
    <property type="entry name" value="Tscrpt_reg_AraC-type_HTH"/>
</dbReference>
<dbReference type="PROSITE" id="PS01124">
    <property type="entry name" value="HTH_ARAC_FAMILY_2"/>
    <property type="match status" value="1"/>
</dbReference>
<dbReference type="PRINTS" id="PR00032">
    <property type="entry name" value="HTHARAC"/>
</dbReference>
<dbReference type="Pfam" id="PF12833">
    <property type="entry name" value="HTH_18"/>
    <property type="match status" value="1"/>
</dbReference>
<dbReference type="InterPro" id="IPR018062">
    <property type="entry name" value="HTH_AraC-typ_CS"/>
</dbReference>
<protein>
    <submittedName>
        <fullName evidence="5">Arabinose operon regulatory protein</fullName>
    </submittedName>
</protein>
<dbReference type="STRING" id="1117707.VQ7734_00827"/>
<dbReference type="Gene3D" id="1.10.10.60">
    <property type="entry name" value="Homeodomain-like"/>
    <property type="match status" value="2"/>
</dbReference>
<dbReference type="InterPro" id="IPR018060">
    <property type="entry name" value="HTH_AraC"/>
</dbReference>
<dbReference type="AlphaFoldDB" id="A0A1M7YR70"/>
<organism evidence="5 6">
    <name type="scientific">Vibrio quintilis</name>
    <dbReference type="NCBI Taxonomy" id="1117707"/>
    <lineage>
        <taxon>Bacteria</taxon>
        <taxon>Pseudomonadati</taxon>
        <taxon>Pseudomonadota</taxon>
        <taxon>Gammaproteobacteria</taxon>
        <taxon>Vibrionales</taxon>
        <taxon>Vibrionaceae</taxon>
        <taxon>Vibrio</taxon>
    </lineage>
</organism>
<feature type="domain" description="HTH araC/xylS-type" evidence="4">
    <location>
        <begin position="138"/>
        <end position="234"/>
    </location>
</feature>
<evidence type="ECO:0000313" key="5">
    <source>
        <dbReference type="EMBL" id="SHO55108.1"/>
    </source>
</evidence>
<evidence type="ECO:0000259" key="4">
    <source>
        <dbReference type="PROSITE" id="PS01124"/>
    </source>
</evidence>
<keyword evidence="3" id="KW-0804">Transcription</keyword>